<organism evidence="6 7">
    <name type="scientific">Arenibacter palladensis</name>
    <dbReference type="NCBI Taxonomy" id="237373"/>
    <lineage>
        <taxon>Bacteria</taxon>
        <taxon>Pseudomonadati</taxon>
        <taxon>Bacteroidota</taxon>
        <taxon>Flavobacteriia</taxon>
        <taxon>Flavobacteriales</taxon>
        <taxon>Flavobacteriaceae</taxon>
        <taxon>Arenibacter</taxon>
    </lineage>
</organism>
<sequence length="306" mass="33936">MVTIPLDKIHIDFNEQSLWVLNVALALVMFGIALDISVDDFKRLARKPRPLFVGVLSQFVLLPAVTFVLVLLVEPLPSIALGMFMVAACPGGNISNFITHLAKGNTALSVSLTAMATLLAVFMTPLNLQLWGSLYGPTASILQEVAIAPFSMVKLVALLLALPLFLGMWINHIRPKFASKIAKVLKVLSLVFFVTLIFIALYDNRDIFMEYVLYVFWIVVLHNLLAFVTGYSVANFFWLSHMDKRTIGIETGIQNSGLGLLLIFTFFDGMGGMALLAAFWGIWHLISGLAIATFWGYFPIDKEEFV</sequence>
<evidence type="ECO:0000256" key="2">
    <source>
        <dbReference type="ARBA" id="ARBA00022692"/>
    </source>
</evidence>
<feature type="transmembrane region" description="Helical" evidence="5">
    <location>
        <begin position="181"/>
        <end position="202"/>
    </location>
</feature>
<dbReference type="GO" id="GO:0016020">
    <property type="term" value="C:membrane"/>
    <property type="evidence" value="ECO:0007669"/>
    <property type="project" value="UniProtKB-SubCell"/>
</dbReference>
<evidence type="ECO:0000256" key="3">
    <source>
        <dbReference type="ARBA" id="ARBA00022989"/>
    </source>
</evidence>
<dbReference type="InterPro" id="IPR004710">
    <property type="entry name" value="Bilac:Na_transpt"/>
</dbReference>
<evidence type="ECO:0000313" key="7">
    <source>
        <dbReference type="Proteomes" id="UP000184406"/>
    </source>
</evidence>
<dbReference type="RefSeq" id="WP_072864585.1">
    <property type="nucleotide sequence ID" value="NZ_FQUX01000009.1"/>
</dbReference>
<evidence type="ECO:0000313" key="6">
    <source>
        <dbReference type="EMBL" id="SHF91693.1"/>
    </source>
</evidence>
<dbReference type="EMBL" id="FQUX01000009">
    <property type="protein sequence ID" value="SHF91693.1"/>
    <property type="molecule type" value="Genomic_DNA"/>
</dbReference>
<dbReference type="PANTHER" id="PTHR10361">
    <property type="entry name" value="SODIUM-BILE ACID COTRANSPORTER"/>
    <property type="match status" value="1"/>
</dbReference>
<protein>
    <submittedName>
        <fullName evidence="6">Bile acid:Na+ symporter, BASS family</fullName>
    </submittedName>
</protein>
<evidence type="ECO:0000256" key="4">
    <source>
        <dbReference type="ARBA" id="ARBA00023136"/>
    </source>
</evidence>
<keyword evidence="3 5" id="KW-1133">Transmembrane helix</keyword>
<feature type="transmembrane region" description="Helical" evidence="5">
    <location>
        <begin position="50"/>
        <end position="73"/>
    </location>
</feature>
<dbReference type="InterPro" id="IPR038770">
    <property type="entry name" value="Na+/solute_symporter_sf"/>
</dbReference>
<comment type="subcellular location">
    <subcellularLocation>
        <location evidence="1">Membrane</location>
        <topology evidence="1">Multi-pass membrane protein</topology>
    </subcellularLocation>
</comment>
<dbReference type="Proteomes" id="UP000184406">
    <property type="component" value="Unassembled WGS sequence"/>
</dbReference>
<gene>
    <name evidence="6" type="ORF">SAMN03080594_10996</name>
</gene>
<accession>A0A1M5FJJ2</accession>
<proteinExistence type="predicted"/>
<evidence type="ECO:0000256" key="5">
    <source>
        <dbReference type="SAM" id="Phobius"/>
    </source>
</evidence>
<reference evidence="7" key="1">
    <citation type="submission" date="2016-11" db="EMBL/GenBank/DDBJ databases">
        <authorList>
            <person name="Varghese N."/>
            <person name="Submissions S."/>
        </authorList>
    </citation>
    <scope>NUCLEOTIDE SEQUENCE [LARGE SCALE GENOMIC DNA]</scope>
    <source>
        <strain evidence="7">DSM 17539</strain>
    </source>
</reference>
<dbReference type="InterPro" id="IPR002657">
    <property type="entry name" value="BilAc:Na_symport/Acr3"/>
</dbReference>
<keyword evidence="7" id="KW-1185">Reference proteome</keyword>
<feature type="transmembrane region" description="Helical" evidence="5">
    <location>
        <begin position="214"/>
        <end position="238"/>
    </location>
</feature>
<feature type="transmembrane region" description="Helical" evidence="5">
    <location>
        <begin position="79"/>
        <end position="99"/>
    </location>
</feature>
<feature type="transmembrane region" description="Helical" evidence="5">
    <location>
        <begin position="18"/>
        <end position="38"/>
    </location>
</feature>
<dbReference type="AlphaFoldDB" id="A0A1M5FJJ2"/>
<name>A0A1M5FJJ2_9FLAO</name>
<dbReference type="PANTHER" id="PTHR10361:SF28">
    <property type="entry name" value="P3 PROTEIN-RELATED"/>
    <property type="match status" value="1"/>
</dbReference>
<evidence type="ECO:0000256" key="1">
    <source>
        <dbReference type="ARBA" id="ARBA00004141"/>
    </source>
</evidence>
<feature type="transmembrane region" description="Helical" evidence="5">
    <location>
        <begin position="106"/>
        <end position="126"/>
    </location>
</feature>
<feature type="transmembrane region" description="Helical" evidence="5">
    <location>
        <begin position="282"/>
        <end position="300"/>
    </location>
</feature>
<keyword evidence="2 5" id="KW-0812">Transmembrane</keyword>
<dbReference type="Gene3D" id="1.20.1530.20">
    <property type="match status" value="1"/>
</dbReference>
<dbReference type="Pfam" id="PF01758">
    <property type="entry name" value="SBF"/>
    <property type="match status" value="1"/>
</dbReference>
<feature type="transmembrane region" description="Helical" evidence="5">
    <location>
        <begin position="146"/>
        <end position="169"/>
    </location>
</feature>
<keyword evidence="4 5" id="KW-0472">Membrane</keyword>